<dbReference type="Pfam" id="PF14479">
    <property type="entry name" value="HeLo"/>
    <property type="match status" value="1"/>
</dbReference>
<reference evidence="3 4" key="1">
    <citation type="journal article" date="2024" name="IMA Fungus">
        <title>Apiospora arundinis, a panoply of carbohydrate-active enzymes and secondary metabolites.</title>
        <authorList>
            <person name="Sorensen T."/>
            <person name="Petersen C."/>
            <person name="Muurmann A.T."/>
            <person name="Christiansen J.V."/>
            <person name="Brundto M.L."/>
            <person name="Overgaard C.K."/>
            <person name="Boysen A.T."/>
            <person name="Wollenberg R.D."/>
            <person name="Larsen T.O."/>
            <person name="Sorensen J.L."/>
            <person name="Nielsen K.L."/>
            <person name="Sondergaard T.E."/>
        </authorList>
    </citation>
    <scope>NUCLEOTIDE SEQUENCE [LARGE SCALE GENOMIC DNA]</scope>
    <source>
        <strain evidence="3 4">AAU 773</strain>
    </source>
</reference>
<evidence type="ECO:0000259" key="2">
    <source>
        <dbReference type="Pfam" id="PF14479"/>
    </source>
</evidence>
<feature type="region of interest" description="Disordered" evidence="1">
    <location>
        <begin position="170"/>
        <end position="239"/>
    </location>
</feature>
<evidence type="ECO:0000256" key="1">
    <source>
        <dbReference type="SAM" id="MobiDB-lite"/>
    </source>
</evidence>
<dbReference type="Proteomes" id="UP001390339">
    <property type="component" value="Unassembled WGS sequence"/>
</dbReference>
<comment type="caution">
    <text evidence="3">The sequence shown here is derived from an EMBL/GenBank/DDBJ whole genome shotgun (WGS) entry which is preliminary data.</text>
</comment>
<sequence length="321" mass="35241">MVLLIVVTKVNFLRLRFYQWSQDISLDSPDFTEKILRDQWPEDNEALCMGLAQIANILGSATSLSCRYRQDASTRRPTIGDYFDTSLPNGGQVRIRRLRLPADAKLTNNHEPPEGSSTMTRKLSFLRLKFKWAVQDKKRLNSLVTDLESLISSLEELSVGFRSSVAHRHTSIMPSEQAHRGERVGPKSPNTSVRRSTPSSSISPGQTGNHGNTSSGGHSGDTVPESASSPSTQPSCQIAPQDDRNAALNAALATAHHHVYIGATITKSSGVMVGDGKDRDEPRDRPGHIYYGLLVENKSAAFLGNSTTEQMKGFFDAYAKK</sequence>
<keyword evidence="4" id="KW-1185">Reference proteome</keyword>
<dbReference type="InterPro" id="IPR029498">
    <property type="entry name" value="HeLo_dom"/>
</dbReference>
<evidence type="ECO:0000313" key="3">
    <source>
        <dbReference type="EMBL" id="KAK8873149.1"/>
    </source>
</evidence>
<dbReference type="InterPro" id="IPR038305">
    <property type="entry name" value="HeLo_sf"/>
</dbReference>
<dbReference type="Gene3D" id="1.20.120.1020">
    <property type="entry name" value="Prion-inhibition and propagation, HeLo domain"/>
    <property type="match status" value="1"/>
</dbReference>
<protein>
    <recommendedName>
        <fullName evidence="2">Prion-inhibition and propagation HeLo domain-containing protein</fullName>
    </recommendedName>
</protein>
<gene>
    <name evidence="3" type="ORF">PGQ11_003663</name>
</gene>
<feature type="domain" description="Prion-inhibition and propagation HeLo" evidence="2">
    <location>
        <begin position="8"/>
        <end position="159"/>
    </location>
</feature>
<evidence type="ECO:0000313" key="4">
    <source>
        <dbReference type="Proteomes" id="UP001390339"/>
    </source>
</evidence>
<feature type="compositionally biased region" description="Polar residues" evidence="1">
    <location>
        <begin position="225"/>
        <end position="238"/>
    </location>
</feature>
<organism evidence="3 4">
    <name type="scientific">Apiospora arundinis</name>
    <dbReference type="NCBI Taxonomy" id="335852"/>
    <lineage>
        <taxon>Eukaryota</taxon>
        <taxon>Fungi</taxon>
        <taxon>Dikarya</taxon>
        <taxon>Ascomycota</taxon>
        <taxon>Pezizomycotina</taxon>
        <taxon>Sordariomycetes</taxon>
        <taxon>Xylariomycetidae</taxon>
        <taxon>Amphisphaeriales</taxon>
        <taxon>Apiosporaceae</taxon>
        <taxon>Apiospora</taxon>
    </lineage>
</organism>
<feature type="compositionally biased region" description="Low complexity" evidence="1">
    <location>
        <begin position="188"/>
        <end position="216"/>
    </location>
</feature>
<dbReference type="EMBL" id="JAPCWZ010000003">
    <property type="protein sequence ID" value="KAK8873149.1"/>
    <property type="molecule type" value="Genomic_DNA"/>
</dbReference>
<accession>A0ABR2J648</accession>
<name>A0ABR2J648_9PEZI</name>
<proteinExistence type="predicted"/>